<feature type="compositionally biased region" description="Basic and acidic residues" evidence="1">
    <location>
        <begin position="34"/>
        <end position="44"/>
    </location>
</feature>
<dbReference type="RefSeq" id="WP_220806246.1">
    <property type="nucleotide sequence ID" value="NZ_BPMK01000001.1"/>
</dbReference>
<proteinExistence type="predicted"/>
<gene>
    <name evidence="2" type="ORF">NCCP691_00690</name>
</gene>
<comment type="caution">
    <text evidence="2">The sequence shown here is derived from an EMBL/GenBank/DDBJ whole genome shotgun (WGS) entry which is preliminary data.</text>
</comment>
<dbReference type="Proteomes" id="UP000887222">
    <property type="component" value="Unassembled WGS sequence"/>
</dbReference>
<reference evidence="2 3" key="1">
    <citation type="journal article" date="2022" name="Int. J. Syst. Evol. Microbiol.">
        <title>Noviherbaspirillum aridicola sp. nov., isolated from an arid soil in Pakistan.</title>
        <authorList>
            <person name="Khan I.U."/>
            <person name="Saqib M."/>
            <person name="Amin A."/>
            <person name="Hussain F."/>
            <person name="Li L."/>
            <person name="Liu Y.H."/>
            <person name="Fang B.Z."/>
            <person name="Ahmed I."/>
            <person name="Li W.J."/>
        </authorList>
    </citation>
    <scope>NUCLEOTIDE SEQUENCE [LARGE SCALE GENOMIC DNA]</scope>
    <source>
        <strain evidence="2 3">NCCP-691</strain>
    </source>
</reference>
<organism evidence="2 3">
    <name type="scientific">Noviherbaspirillum aridicola</name>
    <dbReference type="NCBI Taxonomy" id="2849687"/>
    <lineage>
        <taxon>Bacteria</taxon>
        <taxon>Pseudomonadati</taxon>
        <taxon>Pseudomonadota</taxon>
        <taxon>Betaproteobacteria</taxon>
        <taxon>Burkholderiales</taxon>
        <taxon>Oxalobacteraceae</taxon>
        <taxon>Noviherbaspirillum</taxon>
    </lineage>
</organism>
<evidence type="ECO:0000313" key="2">
    <source>
        <dbReference type="EMBL" id="GIZ50055.1"/>
    </source>
</evidence>
<evidence type="ECO:0000313" key="3">
    <source>
        <dbReference type="Proteomes" id="UP000887222"/>
    </source>
</evidence>
<evidence type="ECO:0000256" key="1">
    <source>
        <dbReference type="SAM" id="MobiDB-lite"/>
    </source>
</evidence>
<feature type="region of interest" description="Disordered" evidence="1">
    <location>
        <begin position="1"/>
        <end position="61"/>
    </location>
</feature>
<protein>
    <submittedName>
        <fullName evidence="2">Uncharacterized protein</fullName>
    </submittedName>
</protein>
<keyword evidence="3" id="KW-1185">Reference proteome</keyword>
<dbReference type="EMBL" id="BPMK01000001">
    <property type="protein sequence ID" value="GIZ50055.1"/>
    <property type="molecule type" value="Genomic_DNA"/>
</dbReference>
<name>A0ABQ4PYS7_9BURK</name>
<sequence>MQTDKGYNPEQKRNVTEADVKSVDGKSGQSLKSSHNDKSHEKAGGDTGAGGGKKQERHQDH</sequence>
<accession>A0ABQ4PYS7</accession>
<feature type="compositionally biased region" description="Basic and acidic residues" evidence="1">
    <location>
        <begin position="10"/>
        <end position="24"/>
    </location>
</feature>